<dbReference type="Gene3D" id="3.40.50.1820">
    <property type="entry name" value="alpha/beta hydrolase"/>
    <property type="match status" value="1"/>
</dbReference>
<protein>
    <submittedName>
        <fullName evidence="4">Phospholipase</fullName>
    </submittedName>
</protein>
<gene>
    <name evidence="4" type="ORF">Q4481_05440</name>
</gene>
<evidence type="ECO:0000259" key="3">
    <source>
        <dbReference type="Pfam" id="PF02230"/>
    </source>
</evidence>
<evidence type="ECO:0000313" key="5">
    <source>
        <dbReference type="Proteomes" id="UP001174932"/>
    </source>
</evidence>
<dbReference type="Proteomes" id="UP001174932">
    <property type="component" value="Unassembled WGS sequence"/>
</dbReference>
<evidence type="ECO:0000313" key="4">
    <source>
        <dbReference type="EMBL" id="MDO6963392.1"/>
    </source>
</evidence>
<dbReference type="InterPro" id="IPR029058">
    <property type="entry name" value="AB_hydrolase_fold"/>
</dbReference>
<evidence type="ECO:0000256" key="1">
    <source>
        <dbReference type="ARBA" id="ARBA00006499"/>
    </source>
</evidence>
<reference evidence="4" key="1">
    <citation type="journal article" date="2015" name="Int. J. Syst. Evol. Microbiol.">
        <title>Rhizobium alvei sp. nov., isolated from a freshwater river.</title>
        <authorList>
            <person name="Sheu S.Y."/>
            <person name="Huang H.W."/>
            <person name="Young C.C."/>
            <person name="Chen W.M."/>
        </authorList>
    </citation>
    <scope>NUCLEOTIDE SEQUENCE</scope>
    <source>
        <strain evidence="4">TNR-22</strain>
    </source>
</reference>
<dbReference type="PANTHER" id="PTHR10655">
    <property type="entry name" value="LYSOPHOSPHOLIPASE-RELATED"/>
    <property type="match status" value="1"/>
</dbReference>
<dbReference type="EMBL" id="JAUOZU010000005">
    <property type="protein sequence ID" value="MDO6963392.1"/>
    <property type="molecule type" value="Genomic_DNA"/>
</dbReference>
<keyword evidence="2" id="KW-0378">Hydrolase</keyword>
<sequence>MSMVHHDEPLLLGVPPGEALVHCVFIHGRTQTPEDMQEQVISRLKTKDVAFVLPRARDKSWYSARATEALTDETRQQLDHSIAYVRSLVTGLDEGRHQAKPLVLAGFSQGACLALEYAMRHGPWNGAMVNLTGCRVGTATCDRPFADLDRLPVFLTGSDKDPWIPVASMVSAAETLARARARLRCDVLPDRAHEVSDSEIATFDSMLMDMARGSWW</sequence>
<accession>A0ABT8YI79</accession>
<dbReference type="RefSeq" id="WP_304375302.1">
    <property type="nucleotide sequence ID" value="NZ_JAUOZU010000005.1"/>
</dbReference>
<comment type="caution">
    <text evidence="4">The sequence shown here is derived from an EMBL/GenBank/DDBJ whole genome shotgun (WGS) entry which is preliminary data.</text>
</comment>
<keyword evidence="5" id="KW-1185">Reference proteome</keyword>
<dbReference type="PANTHER" id="PTHR10655:SF17">
    <property type="entry name" value="LYSOPHOSPHOLIPASE-LIKE PROTEIN 1"/>
    <property type="match status" value="1"/>
</dbReference>
<proteinExistence type="inferred from homology"/>
<comment type="similarity">
    <text evidence="1">Belongs to the AB hydrolase superfamily. AB hydrolase 2 family.</text>
</comment>
<dbReference type="Pfam" id="PF02230">
    <property type="entry name" value="Abhydrolase_2"/>
    <property type="match status" value="1"/>
</dbReference>
<dbReference type="InterPro" id="IPR050565">
    <property type="entry name" value="LYPA1-2/EST-like"/>
</dbReference>
<feature type="domain" description="Phospholipase/carboxylesterase/thioesterase" evidence="3">
    <location>
        <begin position="24"/>
        <end position="202"/>
    </location>
</feature>
<name>A0ABT8YI79_9HYPH</name>
<dbReference type="InterPro" id="IPR003140">
    <property type="entry name" value="PLipase/COase/thioEstase"/>
</dbReference>
<evidence type="ECO:0000256" key="2">
    <source>
        <dbReference type="ARBA" id="ARBA00022801"/>
    </source>
</evidence>
<dbReference type="SUPFAM" id="SSF53474">
    <property type="entry name" value="alpha/beta-Hydrolases"/>
    <property type="match status" value="1"/>
</dbReference>
<reference evidence="4" key="2">
    <citation type="submission" date="2023-07" db="EMBL/GenBank/DDBJ databases">
        <authorList>
            <person name="Shen H."/>
        </authorList>
    </citation>
    <scope>NUCLEOTIDE SEQUENCE</scope>
    <source>
        <strain evidence="4">TNR-22</strain>
    </source>
</reference>
<organism evidence="4 5">
    <name type="scientific">Rhizobium alvei</name>
    <dbReference type="NCBI Taxonomy" id="1132659"/>
    <lineage>
        <taxon>Bacteria</taxon>
        <taxon>Pseudomonadati</taxon>
        <taxon>Pseudomonadota</taxon>
        <taxon>Alphaproteobacteria</taxon>
        <taxon>Hyphomicrobiales</taxon>
        <taxon>Rhizobiaceae</taxon>
        <taxon>Rhizobium/Agrobacterium group</taxon>
        <taxon>Rhizobium</taxon>
    </lineage>
</organism>